<reference evidence="1 2" key="1">
    <citation type="journal article" date="2018" name="Genet. Mol. Biol.">
        <title>The genome sequence of Dyella jiangningensis FCAV SCS01 from a lignocellulose-decomposing microbial consortium metagenome reveals potential for biotechnological applications.</title>
        <authorList>
            <person name="Desiderato J.G."/>
            <person name="Alvarenga D.O."/>
            <person name="Constancio M.T.L."/>
            <person name="Alves L.M.C."/>
            <person name="Varani A.M."/>
        </authorList>
    </citation>
    <scope>NUCLEOTIDE SEQUENCE [LARGE SCALE GENOMIC DNA]</scope>
    <source>
        <strain evidence="1 2">FCAV SCS01</strain>
    </source>
</reference>
<keyword evidence="2" id="KW-1185">Reference proteome</keyword>
<dbReference type="AlphaFoldDB" id="A0A328P3M1"/>
<sequence length="65" mass="7579">MSSLWADLLFLHGHITDLKLLRRLKERPHPDAHQAAQARPAHGKRRLRWPFRFCLGIGDGEVRTQ</sequence>
<evidence type="ECO:0000313" key="1">
    <source>
        <dbReference type="EMBL" id="RAO76599.1"/>
    </source>
</evidence>
<dbReference type="OrthoDB" id="5957554at2"/>
<proteinExistence type="predicted"/>
<evidence type="ECO:0000313" key="2">
    <source>
        <dbReference type="Proteomes" id="UP000248926"/>
    </source>
</evidence>
<name>A0A328P3M1_9GAMM</name>
<comment type="caution">
    <text evidence="1">The sequence shown here is derived from an EMBL/GenBank/DDBJ whole genome shotgun (WGS) entry which is preliminary data.</text>
</comment>
<gene>
    <name evidence="1" type="ORF">CA260_01350</name>
</gene>
<accession>A0A328P3M1</accession>
<protein>
    <submittedName>
        <fullName evidence="1">Uncharacterized protein</fullName>
    </submittedName>
</protein>
<dbReference type="Proteomes" id="UP000248926">
    <property type="component" value="Unassembled WGS sequence"/>
</dbReference>
<organism evidence="1 2">
    <name type="scientific">Dyella jiangningensis</name>
    <dbReference type="NCBI Taxonomy" id="1379159"/>
    <lineage>
        <taxon>Bacteria</taxon>
        <taxon>Pseudomonadati</taxon>
        <taxon>Pseudomonadota</taxon>
        <taxon>Gammaproteobacteria</taxon>
        <taxon>Lysobacterales</taxon>
        <taxon>Rhodanobacteraceae</taxon>
        <taxon>Dyella</taxon>
    </lineage>
</organism>
<dbReference type="RefSeq" id="WP_111980675.1">
    <property type="nucleotide sequence ID" value="NZ_NFZS01000001.1"/>
</dbReference>
<dbReference type="EMBL" id="NFZS01000001">
    <property type="protein sequence ID" value="RAO76599.1"/>
    <property type="molecule type" value="Genomic_DNA"/>
</dbReference>